<comment type="caution">
    <text evidence="3">The sequence shown here is derived from an EMBL/GenBank/DDBJ whole genome shotgun (WGS) entry which is preliminary data.</text>
</comment>
<proteinExistence type="predicted"/>
<feature type="region of interest" description="Disordered" evidence="1">
    <location>
        <begin position="964"/>
        <end position="996"/>
    </location>
</feature>
<sequence length="1038" mass="118013">MTNHSTQRSSRSFKILRDHSATRSSRGHHHFTSPLDPEVECHHLHHQTVTRSLHSTTRSSVFTSIIRQPLDLLTLPRGRVSPSHHSTAYSMTSFRAFFILHSTRHSSTRKKRRLQLFTRPLTRPHGSSTVLNPFQYFVVLSIRVHLYCMRTRSTGNQNLLFNDNINRTAREIRKRRTTVNPVPQQPLVMAEEQNQQNGHANIGAGDAPRDHRQRKGIAPPTIQNNNFEIKSGLISMIQGNKFHGLPMEDPLDHLDEFDRLCNLTKINGVSEDGFKLRLFPFSLGDKAHIWEKNLPHDLITTWDDCKKAFLSKFFSNARTARLRNEISGFSQKTGESFCEAWERFKEESYHASECFWIPPAMGISRTRMLKKAGNWLRTLLNQMAITTKTVIGPVRGTADSDDKHRKEIKALNDKLDRILLSQHKHVHFLVDDEQYEVQDGEGNQLEEVSYINNNQGGYKGYNNFKTNNPNLSYRSTNVANPQDQVYPPQQQQSQNKPFVPYNQGFVPKQQFQGNYQQQPLGFAPQQNQDPAAPDAEMKQMVQQLLQGQASSSMEMAKKLSELHHKLDCSYNDLNAKVEALNTKVRYLEGQSASTSAPKVTGLPGKSIQNPKEYATAHAITICQDRELPTRPVPDFITGDCDVQEGEASTQVEVSVVEFNHSACSRHLTQSTSEEKAAIIERMVKRFKPTPLPSRALPWTFRKAWMERYKSIAAKQLDEIEAVMPLMEVLNLIPDPHKDVRNLILERIKMYHDSDDESDATPSRAADKRIVQEKLEDPGSFTLPCSIGEFAFRDCLCDLGASVSLMPLSVARRLEFIQYKPCDLTLILADRSSRKPFGMLKDLPVMINGVEVPTDFVVLDMEVEHKDPLILGRPFLASVGAVIDVREGKISLNLGKHIKLQFGINKTPQGSTEDGRTSGNDRAISGEGCETERVKELRKRSDKQNETIEKLANTIEELRSKLNQMQKEAQPKGGINTIPRKEFTSRWSQDTDYPPEEKEAYFEERGIEYSAADLSREDAEYDDGIREDYADPLYSSFSS</sequence>
<evidence type="ECO:0000313" key="3">
    <source>
        <dbReference type="EMBL" id="KAG7627151.1"/>
    </source>
</evidence>
<dbReference type="CDD" id="cd00303">
    <property type="entry name" value="retropepsin_like"/>
    <property type="match status" value="1"/>
</dbReference>
<keyword evidence="4" id="KW-1185">Reference proteome</keyword>
<dbReference type="PANTHER" id="PTHR33067:SF31">
    <property type="entry name" value="RNA-DIRECTED DNA POLYMERASE"/>
    <property type="match status" value="1"/>
</dbReference>
<dbReference type="Proteomes" id="UP000694240">
    <property type="component" value="Chromosome 3"/>
</dbReference>
<feature type="compositionally biased region" description="Polar residues" evidence="1">
    <location>
        <begin position="1"/>
        <end position="12"/>
    </location>
</feature>
<feature type="region of interest" description="Disordered" evidence="1">
    <location>
        <begin position="905"/>
        <end position="924"/>
    </location>
</feature>
<feature type="compositionally biased region" description="Basic and acidic residues" evidence="1">
    <location>
        <begin position="1013"/>
        <end position="1028"/>
    </location>
</feature>
<reference evidence="3 4" key="1">
    <citation type="submission" date="2020-12" db="EMBL/GenBank/DDBJ databases">
        <title>Concerted genomic and epigenomic changes stabilize Arabidopsis allopolyploids.</title>
        <authorList>
            <person name="Chen Z."/>
        </authorList>
    </citation>
    <scope>NUCLEOTIDE SEQUENCE [LARGE SCALE GENOMIC DNA]</scope>
    <source>
        <strain evidence="3">Allo738</strain>
        <tissue evidence="3">Leaf</tissue>
    </source>
</reference>
<evidence type="ECO:0000259" key="2">
    <source>
        <dbReference type="Pfam" id="PF03732"/>
    </source>
</evidence>
<evidence type="ECO:0000313" key="4">
    <source>
        <dbReference type="Proteomes" id="UP000694240"/>
    </source>
</evidence>
<gene>
    <name evidence="3" type="ORF">ISN45_At03g033530</name>
</gene>
<evidence type="ECO:0000256" key="1">
    <source>
        <dbReference type="SAM" id="MobiDB-lite"/>
    </source>
</evidence>
<dbReference type="InterPro" id="IPR005162">
    <property type="entry name" value="Retrotrans_gag_dom"/>
</dbReference>
<feature type="region of interest" description="Disordered" evidence="1">
    <location>
        <begin position="198"/>
        <end position="222"/>
    </location>
</feature>
<dbReference type="PANTHER" id="PTHR33067">
    <property type="entry name" value="RNA-DIRECTED DNA POLYMERASE-RELATED"/>
    <property type="match status" value="1"/>
</dbReference>
<organism evidence="3 4">
    <name type="scientific">Arabidopsis thaliana x Arabidopsis arenosa</name>
    <dbReference type="NCBI Taxonomy" id="1240361"/>
    <lineage>
        <taxon>Eukaryota</taxon>
        <taxon>Viridiplantae</taxon>
        <taxon>Streptophyta</taxon>
        <taxon>Embryophyta</taxon>
        <taxon>Tracheophyta</taxon>
        <taxon>Spermatophyta</taxon>
        <taxon>Magnoliopsida</taxon>
        <taxon>eudicotyledons</taxon>
        <taxon>Gunneridae</taxon>
        <taxon>Pentapetalae</taxon>
        <taxon>rosids</taxon>
        <taxon>malvids</taxon>
        <taxon>Brassicales</taxon>
        <taxon>Brassicaceae</taxon>
        <taxon>Camelineae</taxon>
        <taxon>Arabidopsis</taxon>
    </lineage>
</organism>
<dbReference type="AlphaFoldDB" id="A0A8T2F6C6"/>
<dbReference type="EMBL" id="JAEFBK010000003">
    <property type="protein sequence ID" value="KAG7627151.1"/>
    <property type="molecule type" value="Genomic_DNA"/>
</dbReference>
<name>A0A8T2F6C6_9BRAS</name>
<dbReference type="Pfam" id="PF03732">
    <property type="entry name" value="Retrotrans_gag"/>
    <property type="match status" value="1"/>
</dbReference>
<accession>A0A8T2F6C6</accession>
<feature type="region of interest" description="Disordered" evidence="1">
    <location>
        <begin position="1008"/>
        <end position="1038"/>
    </location>
</feature>
<protein>
    <submittedName>
        <fullName evidence="3">Retrotransposon gag domain</fullName>
    </submittedName>
</protein>
<feature type="region of interest" description="Disordered" evidence="1">
    <location>
        <begin position="1"/>
        <end position="36"/>
    </location>
</feature>
<feature type="compositionally biased region" description="Polar residues" evidence="1">
    <location>
        <begin position="905"/>
        <end position="919"/>
    </location>
</feature>
<feature type="domain" description="Retrotransposon gag" evidence="2">
    <location>
        <begin position="277"/>
        <end position="349"/>
    </location>
</feature>